<protein>
    <recommendedName>
        <fullName evidence="1">ATPase BadF/BadG/BcrA/BcrD type domain-containing protein</fullName>
    </recommendedName>
</protein>
<feature type="domain" description="ATPase BadF/BadG/BcrA/BcrD type" evidence="1">
    <location>
        <begin position="7"/>
        <end position="272"/>
    </location>
</feature>
<dbReference type="PANTHER" id="PTHR43190">
    <property type="entry name" value="N-ACETYL-D-GLUCOSAMINE KINASE"/>
    <property type="match status" value="1"/>
</dbReference>
<evidence type="ECO:0000313" key="2">
    <source>
        <dbReference type="EMBL" id="TXK02498.1"/>
    </source>
</evidence>
<comment type="caution">
    <text evidence="2">The sequence shown here is derived from an EMBL/GenBank/DDBJ whole genome shotgun (WGS) entry which is preliminary data.</text>
</comment>
<gene>
    <name evidence="2" type="ORF">FVP60_12915</name>
</gene>
<dbReference type="Pfam" id="PF01869">
    <property type="entry name" value="BcrAD_BadFG"/>
    <property type="match status" value="1"/>
</dbReference>
<dbReference type="InterPro" id="IPR002731">
    <property type="entry name" value="ATPase_BadF"/>
</dbReference>
<keyword evidence="3" id="KW-1185">Reference proteome</keyword>
<dbReference type="SUPFAM" id="SSF53067">
    <property type="entry name" value="Actin-like ATPase domain"/>
    <property type="match status" value="2"/>
</dbReference>
<reference evidence="2 3" key="1">
    <citation type="submission" date="2019-08" db="EMBL/GenBank/DDBJ databases">
        <authorList>
            <person name="Dong K."/>
        </authorList>
    </citation>
    <scope>NUCLEOTIDE SEQUENCE [LARGE SCALE GENOMIC DNA]</scope>
    <source>
        <strain evidence="2 3">M4-8</strain>
    </source>
</reference>
<evidence type="ECO:0000259" key="1">
    <source>
        <dbReference type="Pfam" id="PF01869"/>
    </source>
</evidence>
<dbReference type="Gene3D" id="3.30.420.40">
    <property type="match status" value="2"/>
</dbReference>
<dbReference type="RefSeq" id="WP_147826712.1">
    <property type="nucleotide sequence ID" value="NZ_BAAARG010000006.1"/>
</dbReference>
<dbReference type="InterPro" id="IPR043129">
    <property type="entry name" value="ATPase_NBD"/>
</dbReference>
<evidence type="ECO:0000313" key="3">
    <source>
        <dbReference type="Proteomes" id="UP000321196"/>
    </source>
</evidence>
<dbReference type="OrthoDB" id="8701357at2"/>
<proteinExistence type="predicted"/>
<dbReference type="Proteomes" id="UP000321196">
    <property type="component" value="Unassembled WGS sequence"/>
</dbReference>
<dbReference type="PANTHER" id="PTHR43190:SF3">
    <property type="entry name" value="N-ACETYL-D-GLUCOSAMINE KINASE"/>
    <property type="match status" value="1"/>
</dbReference>
<name>A0A5C8HJZ6_9MICO</name>
<sequence>MSGAWVLGIDIGGTGSRAIAAAVTDEPGETTHPSSESHTLVGDAVQVTTTGSTTLDTAHKLIDRAQREFTDRDPEQLRGVGIGATGMATLVADPTQLLAEISAQVGVPVVIAADAITAHVGALGGAAGAVIAVGTGSIAFGTDFATTWHRVDGWGHVLGDRGSGSWIGMHALQRALATHDGVARGGGALLAAAVQRFGDPETWPGQIYTRPDRAGVLASFTPDVATLAAGGDDQARQLLAEAGTHAAQSLAAALVPSLPQRAAYAGGLFAAGEVFTEAFQAEFARLRPNATVTPAAANPLHGSVHLARMMLSKHQTLPQRAPYLWHNAPFATAWKTDDT</sequence>
<accession>A0A5C8HJZ6</accession>
<dbReference type="EMBL" id="VRSW01000007">
    <property type="protein sequence ID" value="TXK02498.1"/>
    <property type="molecule type" value="Genomic_DNA"/>
</dbReference>
<dbReference type="AlphaFoldDB" id="A0A5C8HJZ6"/>
<organism evidence="2 3">
    <name type="scientific">Microbacterium mitrae</name>
    <dbReference type="NCBI Taxonomy" id="664640"/>
    <lineage>
        <taxon>Bacteria</taxon>
        <taxon>Bacillati</taxon>
        <taxon>Actinomycetota</taxon>
        <taxon>Actinomycetes</taxon>
        <taxon>Micrococcales</taxon>
        <taxon>Microbacteriaceae</taxon>
        <taxon>Microbacterium</taxon>
    </lineage>
</organism>
<dbReference type="InterPro" id="IPR052519">
    <property type="entry name" value="Euk-type_GlcNAc_Kinase"/>
</dbReference>